<dbReference type="GO" id="GO:0006203">
    <property type="term" value="P:dGTP catabolic process"/>
    <property type="evidence" value="ECO:0007669"/>
    <property type="project" value="TreeGrafter"/>
</dbReference>
<dbReference type="GO" id="GO:0046081">
    <property type="term" value="P:dUTP catabolic process"/>
    <property type="evidence" value="ECO:0007669"/>
    <property type="project" value="TreeGrafter"/>
</dbReference>
<accession>A0A7V2AZF4</accession>
<dbReference type="FunFam" id="1.10.287.1080:FF:000001">
    <property type="entry name" value="Nucleoside triphosphate pyrophosphohydrolase"/>
    <property type="match status" value="1"/>
</dbReference>
<organism evidence="6">
    <name type="scientific">Rhodothermus marinus</name>
    <name type="common">Rhodothermus obamensis</name>
    <dbReference type="NCBI Taxonomy" id="29549"/>
    <lineage>
        <taxon>Bacteria</taxon>
        <taxon>Pseudomonadati</taxon>
        <taxon>Rhodothermota</taxon>
        <taxon>Rhodothermia</taxon>
        <taxon>Rhodothermales</taxon>
        <taxon>Rhodothermaceae</taxon>
        <taxon>Rhodothermus</taxon>
    </lineage>
</organism>
<keyword evidence="6" id="KW-0378">Hydrolase</keyword>
<feature type="domain" description="NTP pyrophosphohydrolase MazG-like" evidence="5">
    <location>
        <begin position="42"/>
        <end position="115"/>
    </location>
</feature>
<dbReference type="InterPro" id="IPR048015">
    <property type="entry name" value="NTP-PPase_MazG-like_N"/>
</dbReference>
<dbReference type="GO" id="GO:0006950">
    <property type="term" value="P:response to stress"/>
    <property type="evidence" value="ECO:0007669"/>
    <property type="project" value="UniProtKB-ARBA"/>
</dbReference>
<dbReference type="GO" id="GO:0046052">
    <property type="term" value="P:UTP catabolic process"/>
    <property type="evidence" value="ECO:0007669"/>
    <property type="project" value="TreeGrafter"/>
</dbReference>
<evidence type="ECO:0000256" key="1">
    <source>
        <dbReference type="ARBA" id="ARBA00052141"/>
    </source>
</evidence>
<gene>
    <name evidence="6" type="ORF">ENO59_02955</name>
</gene>
<evidence type="ECO:0000256" key="2">
    <source>
        <dbReference type="ARBA" id="ARBA00061115"/>
    </source>
</evidence>
<dbReference type="EMBL" id="DSGB01000003">
    <property type="protein sequence ID" value="HER95464.1"/>
    <property type="molecule type" value="Genomic_DNA"/>
</dbReference>
<proteinExistence type="inferred from homology"/>
<feature type="domain" description="NTP pyrophosphohydrolase MazG-like" evidence="5">
    <location>
        <begin position="177"/>
        <end position="240"/>
    </location>
</feature>
<dbReference type="InterPro" id="IPR048011">
    <property type="entry name" value="NTP-PPase_MazG-like_C"/>
</dbReference>
<evidence type="ECO:0000313" key="6">
    <source>
        <dbReference type="EMBL" id="HER95464.1"/>
    </source>
</evidence>
<dbReference type="Gene3D" id="1.10.287.1080">
    <property type="entry name" value="MazG-like"/>
    <property type="match status" value="2"/>
</dbReference>
<dbReference type="NCBIfam" id="TIGR00444">
    <property type="entry name" value="mazG"/>
    <property type="match status" value="1"/>
</dbReference>
<dbReference type="PANTHER" id="PTHR30522:SF0">
    <property type="entry name" value="NUCLEOSIDE TRIPHOSPHATE PYROPHOSPHOHYDROLASE"/>
    <property type="match status" value="1"/>
</dbReference>
<dbReference type="NCBIfam" id="NF007113">
    <property type="entry name" value="PRK09562.1"/>
    <property type="match status" value="1"/>
</dbReference>
<dbReference type="SUPFAM" id="SSF101386">
    <property type="entry name" value="all-alpha NTP pyrophosphatases"/>
    <property type="match status" value="2"/>
</dbReference>
<comment type="similarity">
    <text evidence="2">Belongs to the nucleoside triphosphate pyrophosphohydrolase family.</text>
</comment>
<dbReference type="FunFam" id="1.10.287.1080:FF:000003">
    <property type="entry name" value="Nucleoside triphosphate pyrophosphohydrolase"/>
    <property type="match status" value="1"/>
</dbReference>
<evidence type="ECO:0000256" key="3">
    <source>
        <dbReference type="ARBA" id="ARBA00066372"/>
    </source>
</evidence>
<name>A0A7V2AZF4_RHOMR</name>
<dbReference type="GO" id="GO:0046076">
    <property type="term" value="P:dTTP catabolic process"/>
    <property type="evidence" value="ECO:0007669"/>
    <property type="project" value="TreeGrafter"/>
</dbReference>
<comment type="caution">
    <text evidence="6">The sequence shown here is derived from an EMBL/GenBank/DDBJ whole genome shotgun (WGS) entry which is preliminary data.</text>
</comment>
<dbReference type="GO" id="GO:0046061">
    <property type="term" value="P:dATP catabolic process"/>
    <property type="evidence" value="ECO:0007669"/>
    <property type="project" value="TreeGrafter"/>
</dbReference>
<sequence>MNVRSKPYDPSFRESEDRLEAYADFVAIVRQLRRDCPWDREQTHASVKHLLIEEAYEVVSAIEEADWEALKRELGDLLLHVVFHSVMAEQAGRFTLKEVILSETEKLIRRHPHVFGEVQVDSVQQVLANWEQIKLQEKQHASVLAGVPRHLPALLRAYRIQEKAAAVGFDFPEQEQAWAKVEEELAEFHRLVQEGMPEADREAEFGDVLFALVNYARLAGINPENALQRTNNKFIQRFQHIEARLSAQGRTLAEADLEEMDRYWNEAKAKETDPER</sequence>
<evidence type="ECO:0000256" key="4">
    <source>
        <dbReference type="ARBA" id="ARBA00074799"/>
    </source>
</evidence>
<dbReference type="InterPro" id="IPR004518">
    <property type="entry name" value="MazG-like_dom"/>
</dbReference>
<dbReference type="AlphaFoldDB" id="A0A7V2AZF4"/>
<dbReference type="EC" id="3.6.1.8" evidence="3"/>
<dbReference type="CDD" id="cd11529">
    <property type="entry name" value="NTP-PPase_MazG_Cterm"/>
    <property type="match status" value="1"/>
</dbReference>
<dbReference type="GO" id="GO:0047693">
    <property type="term" value="F:ATP diphosphatase activity"/>
    <property type="evidence" value="ECO:0007669"/>
    <property type="project" value="UniProtKB-EC"/>
</dbReference>
<evidence type="ECO:0000259" key="5">
    <source>
        <dbReference type="Pfam" id="PF03819"/>
    </source>
</evidence>
<dbReference type="CDD" id="cd11528">
    <property type="entry name" value="NTP-PPase_MazG_Nterm"/>
    <property type="match status" value="1"/>
</dbReference>
<dbReference type="Pfam" id="PF03819">
    <property type="entry name" value="MazG"/>
    <property type="match status" value="2"/>
</dbReference>
<dbReference type="InterPro" id="IPR011551">
    <property type="entry name" value="NTP_PyrPHydrolase_MazG"/>
</dbReference>
<dbReference type="GO" id="GO:0046047">
    <property type="term" value="P:TTP catabolic process"/>
    <property type="evidence" value="ECO:0007669"/>
    <property type="project" value="TreeGrafter"/>
</dbReference>
<protein>
    <recommendedName>
        <fullName evidence="4">Nucleoside triphosphate pyrophosphohydrolase</fullName>
        <ecNumber evidence="3">3.6.1.8</ecNumber>
    </recommendedName>
</protein>
<reference evidence="6" key="1">
    <citation type="journal article" date="2020" name="mSystems">
        <title>Genome- and Community-Level Interaction Insights into Carbon Utilization and Element Cycling Functions of Hydrothermarchaeota in Hydrothermal Sediment.</title>
        <authorList>
            <person name="Zhou Z."/>
            <person name="Liu Y."/>
            <person name="Xu W."/>
            <person name="Pan J."/>
            <person name="Luo Z.H."/>
            <person name="Li M."/>
        </authorList>
    </citation>
    <scope>NUCLEOTIDE SEQUENCE [LARGE SCALE GENOMIC DNA]</scope>
    <source>
        <strain evidence="6">SpSt-143</strain>
    </source>
</reference>
<dbReference type="PANTHER" id="PTHR30522">
    <property type="entry name" value="NUCLEOSIDE TRIPHOSPHATE PYROPHOSPHOHYDROLASE"/>
    <property type="match status" value="1"/>
</dbReference>
<comment type="catalytic activity">
    <reaction evidence="1">
        <text>ATP + H2O = AMP + diphosphate + H(+)</text>
        <dbReference type="Rhea" id="RHEA:14245"/>
        <dbReference type="ChEBI" id="CHEBI:15377"/>
        <dbReference type="ChEBI" id="CHEBI:15378"/>
        <dbReference type="ChEBI" id="CHEBI:30616"/>
        <dbReference type="ChEBI" id="CHEBI:33019"/>
        <dbReference type="ChEBI" id="CHEBI:456215"/>
        <dbReference type="EC" id="3.6.1.8"/>
    </reaction>
</comment>